<evidence type="ECO:0000313" key="1">
    <source>
        <dbReference type="EMBL" id="KXN68035.1"/>
    </source>
</evidence>
<gene>
    <name evidence="1" type="ORF">CONCODRAFT_24392</name>
</gene>
<dbReference type="EMBL" id="KQ964598">
    <property type="protein sequence ID" value="KXN68035.1"/>
    <property type="molecule type" value="Genomic_DNA"/>
</dbReference>
<evidence type="ECO:0000313" key="2">
    <source>
        <dbReference type="Proteomes" id="UP000070444"/>
    </source>
</evidence>
<keyword evidence="2" id="KW-1185">Reference proteome</keyword>
<sequence length="79" mass="9270">YPIYNTILVIAFPPVENYIVAPQTYPKDSKESIEFSIEYDLIVTNKLVGFMEIKPEYDYDNISSRLNADTQMRKRFAQL</sequence>
<feature type="non-terminal residue" evidence="1">
    <location>
        <position position="79"/>
    </location>
</feature>
<feature type="non-terminal residue" evidence="1">
    <location>
        <position position="1"/>
    </location>
</feature>
<reference evidence="1 2" key="1">
    <citation type="journal article" date="2015" name="Genome Biol. Evol.">
        <title>Phylogenomic analyses indicate that early fungi evolved digesting cell walls of algal ancestors of land plants.</title>
        <authorList>
            <person name="Chang Y."/>
            <person name="Wang S."/>
            <person name="Sekimoto S."/>
            <person name="Aerts A.L."/>
            <person name="Choi C."/>
            <person name="Clum A."/>
            <person name="LaButti K.M."/>
            <person name="Lindquist E.A."/>
            <person name="Yee Ngan C."/>
            <person name="Ohm R.A."/>
            <person name="Salamov A.A."/>
            <person name="Grigoriev I.V."/>
            <person name="Spatafora J.W."/>
            <person name="Berbee M.L."/>
        </authorList>
    </citation>
    <scope>NUCLEOTIDE SEQUENCE [LARGE SCALE GENOMIC DNA]</scope>
    <source>
        <strain evidence="1 2">NRRL 28638</strain>
    </source>
</reference>
<dbReference type="OrthoDB" id="3254408at2759"/>
<name>A0A137NYZ4_CONC2</name>
<accession>A0A137NYZ4</accession>
<protein>
    <submittedName>
        <fullName evidence="1">Uncharacterized protein</fullName>
    </submittedName>
</protein>
<dbReference type="OMA" id="FPPVENY"/>
<dbReference type="Proteomes" id="UP000070444">
    <property type="component" value="Unassembled WGS sequence"/>
</dbReference>
<dbReference type="AlphaFoldDB" id="A0A137NYZ4"/>
<organism evidence="1 2">
    <name type="scientific">Conidiobolus coronatus (strain ATCC 28846 / CBS 209.66 / NRRL 28638)</name>
    <name type="common">Delacroixia coronata</name>
    <dbReference type="NCBI Taxonomy" id="796925"/>
    <lineage>
        <taxon>Eukaryota</taxon>
        <taxon>Fungi</taxon>
        <taxon>Fungi incertae sedis</taxon>
        <taxon>Zoopagomycota</taxon>
        <taxon>Entomophthoromycotina</taxon>
        <taxon>Entomophthoromycetes</taxon>
        <taxon>Entomophthorales</taxon>
        <taxon>Ancylistaceae</taxon>
        <taxon>Conidiobolus</taxon>
    </lineage>
</organism>
<proteinExistence type="predicted"/>